<feature type="transmembrane region" description="Helical" evidence="1">
    <location>
        <begin position="6"/>
        <end position="28"/>
    </location>
</feature>
<dbReference type="Proteomes" id="UP000005221">
    <property type="component" value="Chromosome 4"/>
</dbReference>
<proteinExistence type="predicted"/>
<keyword evidence="1" id="KW-0472">Membrane</keyword>
<keyword evidence="5" id="KW-1185">Reference proteome</keyword>
<evidence type="ECO:0000313" key="4">
    <source>
        <dbReference type="EnsemblFungi" id="CPAR2_406905-T-p1"/>
    </source>
</evidence>
<accession>A0AAJ8W3Y3</accession>
<reference evidence="5" key="2">
    <citation type="journal article" date="2011" name="BMC Genomics">
        <title>Using RNA-seq to determine the transcriptional landscape and the hypoxic response of the pathogenic yeast Candida parapsilosis.</title>
        <authorList>
            <person name="Guida A."/>
            <person name="Lindstaedt C."/>
            <person name="Maguire S.L."/>
            <person name="Ding C."/>
            <person name="Higgins D.G."/>
            <person name="Corton N.J."/>
            <person name="Berriman M."/>
            <person name="Butler G."/>
        </authorList>
    </citation>
    <scope>GENOME REANNOTATION</scope>
    <source>
        <strain evidence="5">CDC 317 / ATCC MYA-4646</strain>
    </source>
</reference>
<organism evidence="3 5">
    <name type="scientific">Candida parapsilosis (strain CDC 317 / ATCC MYA-4646)</name>
    <name type="common">Yeast</name>
    <name type="synonym">Monilia parapsilosis</name>
    <dbReference type="NCBI Taxonomy" id="578454"/>
    <lineage>
        <taxon>Eukaryota</taxon>
        <taxon>Fungi</taxon>
        <taxon>Dikarya</taxon>
        <taxon>Ascomycota</taxon>
        <taxon>Saccharomycotina</taxon>
        <taxon>Pichiomycetes</taxon>
        <taxon>Debaryomycetaceae</taxon>
        <taxon>Candida/Lodderomyces clade</taxon>
        <taxon>Candida</taxon>
    </lineage>
</organism>
<dbReference type="VEuPathDB" id="FungiDB:CPAR2_406905"/>
<dbReference type="AlphaFoldDB" id="G8BJS2"/>
<dbReference type="CGD" id="CAL0000154565">
    <property type="gene designation" value="CPAR2_406905"/>
</dbReference>
<reference evidence="3" key="3">
    <citation type="submission" date="2011-10" db="EMBL/GenBank/DDBJ databases">
        <title>Transcriptional landscape of the pathogenic yeast Candida parapsilosis.</title>
        <authorList>
            <person name="Guida A."/>
            <person name="Lindstaedt C."/>
            <person name="Maguire S.L."/>
            <person name="Ding C."/>
            <person name="Higgins D.G."/>
            <person name="Harris D."/>
            <person name="Berriman M."/>
            <person name="Butler G."/>
        </authorList>
    </citation>
    <scope>NUCLEOTIDE SEQUENCE</scope>
    <source>
        <strain evidence="3">CDC317</strain>
    </source>
</reference>
<evidence type="ECO:0000313" key="3">
    <source>
        <dbReference type="EMBL" id="CCE44888.1"/>
    </source>
</evidence>
<evidence type="ECO:0000256" key="1">
    <source>
        <dbReference type="SAM" id="Phobius"/>
    </source>
</evidence>
<accession>G8BJS2</accession>
<dbReference type="EnsemblFungi" id="CPAR2_406905-T">
    <property type="protein sequence ID" value="CPAR2_406905-T-p1"/>
    <property type="gene ID" value="CPAR2_406905"/>
</dbReference>
<name>G8BJS2_CANPC</name>
<evidence type="ECO:0000313" key="2">
    <source>
        <dbReference type="CGD" id="CAL0000154565"/>
    </source>
</evidence>
<protein>
    <submittedName>
        <fullName evidence="3 4">Uncharacterized protein</fullName>
    </submittedName>
</protein>
<evidence type="ECO:0000313" key="5">
    <source>
        <dbReference type="Proteomes" id="UP000005221"/>
    </source>
</evidence>
<keyword evidence="1" id="KW-1133">Transmembrane helix</keyword>
<gene>
    <name evidence="2 3" type="ordered locus">CPAR2_406905</name>
</gene>
<reference evidence="5" key="1">
    <citation type="journal article" date="2009" name="Nature">
        <title>Evolution of pathogenicity and sexual reproduction in eight Candida genomes.</title>
        <authorList>
            <person name="Butler G."/>
            <person name="Rasmussen M.D."/>
            <person name="Lin M.F."/>
            <person name="Santos M.A."/>
            <person name="Sakthikumar S."/>
            <person name="Munro C.A."/>
            <person name="Rheinbay E."/>
            <person name="Grabherr M."/>
            <person name="Forche A."/>
            <person name="Reedy J.L."/>
            <person name="Agrafioti I."/>
            <person name="Arnaud M.B."/>
            <person name="Bates S."/>
            <person name="Brown A.J."/>
            <person name="Brunke S."/>
            <person name="Costanzo M.C."/>
            <person name="Fitzpatrick D.A."/>
            <person name="de Groot P.W."/>
            <person name="Harris D."/>
            <person name="Hoyer L.L."/>
            <person name="Hube B."/>
            <person name="Klis F.M."/>
            <person name="Kodira C."/>
            <person name="Lennard N."/>
            <person name="Logue M.E."/>
            <person name="Martin R."/>
            <person name="Neiman A.M."/>
            <person name="Nikolaou E."/>
            <person name="Quail M.A."/>
            <person name="Quinn J."/>
            <person name="Santos M.C."/>
            <person name="Schmitzberger F.F."/>
            <person name="Sherlock G."/>
            <person name="Shah P."/>
            <person name="Silverstein K.A."/>
            <person name="Skrzypek M.S."/>
            <person name="Soll D."/>
            <person name="Staggs R."/>
            <person name="Stansfield I."/>
            <person name="Stumpf M.P."/>
            <person name="Sudbery P.E."/>
            <person name="Srikantha T."/>
            <person name="Zeng Q."/>
            <person name="Berman J."/>
            <person name="Berriman M."/>
            <person name="Heitman J."/>
            <person name="Gow N.A."/>
            <person name="Lorenz M.C."/>
            <person name="Birren B.W."/>
            <person name="Kellis M."/>
            <person name="Cuomo C.A."/>
        </authorList>
    </citation>
    <scope>NUCLEOTIDE SEQUENCE [LARGE SCALE GENOMIC DNA]</scope>
    <source>
        <strain evidence="5">CDC 317 / ATCC MYA-4646</strain>
    </source>
</reference>
<reference evidence="4" key="4">
    <citation type="submission" date="2025-05" db="UniProtKB">
        <authorList>
            <consortium name="EnsemblFungi"/>
        </authorList>
    </citation>
    <scope>IDENTIFICATION</scope>
</reference>
<sequence>MGSTGSNFVLLDYLAALVFIFIGLCVVVKKLDSIVYELQALNSNLAALRG</sequence>
<dbReference type="EMBL" id="HE605208">
    <property type="protein sequence ID" value="CCE44888.1"/>
    <property type="molecule type" value="Genomic_DNA"/>
</dbReference>
<keyword evidence="1" id="KW-0812">Transmembrane</keyword>